<sequence>MSTFKNPYKSMNELVESLIKENEELKLKLNNIEEFYQGRINRLIKRFEDEKSNEIQELKNEINCLKSRALANPKKITDKQVNKVKELRALGLSYRKISQKTSLGTTTICRIINGYYD</sequence>
<comment type="caution">
    <text evidence="2">The sequence shown here is derived from an EMBL/GenBank/DDBJ whole genome shotgun (WGS) entry which is preliminary data.</text>
</comment>
<dbReference type="EMBL" id="DYYQ01000075">
    <property type="protein sequence ID" value="HJE50361.1"/>
    <property type="molecule type" value="Genomic_DNA"/>
</dbReference>
<evidence type="ECO:0000313" key="3">
    <source>
        <dbReference type="Proteomes" id="UP000732527"/>
    </source>
</evidence>
<reference evidence="2" key="1">
    <citation type="journal article" date="2021" name="PeerJ">
        <title>Extensive microbial diversity within the chicken gut microbiome revealed by metagenomics and culture.</title>
        <authorList>
            <person name="Gilroy R."/>
            <person name="Ravi A."/>
            <person name="Getino M."/>
            <person name="Pursley I."/>
            <person name="Horton D.L."/>
            <person name="Alikhan N.F."/>
            <person name="Baker D."/>
            <person name="Gharbi K."/>
            <person name="Hall N."/>
            <person name="Watson M."/>
            <person name="Adriaenssens E.M."/>
            <person name="Foster-Nyarko E."/>
            <person name="Jarju S."/>
            <person name="Secka A."/>
            <person name="Antonio M."/>
            <person name="Oren A."/>
            <person name="Chaudhuri R.R."/>
            <person name="La Ragione R."/>
            <person name="Hildebrand F."/>
            <person name="Pallen M.J."/>
        </authorList>
    </citation>
    <scope>NUCLEOTIDE SEQUENCE</scope>
    <source>
        <strain evidence="2">CHK192-2623</strain>
    </source>
</reference>
<gene>
    <name evidence="2" type="ORF">K8V69_09440</name>
</gene>
<organism evidence="2 3">
    <name type="scientific">Lactobacillus johnsonii</name>
    <dbReference type="NCBI Taxonomy" id="33959"/>
    <lineage>
        <taxon>Bacteria</taxon>
        <taxon>Bacillati</taxon>
        <taxon>Bacillota</taxon>
        <taxon>Bacilli</taxon>
        <taxon>Lactobacillales</taxon>
        <taxon>Lactobacillaceae</taxon>
        <taxon>Lactobacillus</taxon>
    </lineage>
</organism>
<proteinExistence type="predicted"/>
<feature type="coiled-coil region" evidence="1">
    <location>
        <begin position="8"/>
        <end position="68"/>
    </location>
</feature>
<reference evidence="2" key="2">
    <citation type="submission" date="2021-09" db="EMBL/GenBank/DDBJ databases">
        <authorList>
            <person name="Gilroy R."/>
        </authorList>
    </citation>
    <scope>NUCLEOTIDE SEQUENCE</scope>
    <source>
        <strain evidence="2">CHK192-2623</strain>
    </source>
</reference>
<keyword evidence="1" id="KW-0175">Coiled coil</keyword>
<evidence type="ECO:0000256" key="1">
    <source>
        <dbReference type="SAM" id="Coils"/>
    </source>
</evidence>
<accession>A0A921JPV5</accession>
<dbReference type="Proteomes" id="UP000732527">
    <property type="component" value="Unassembled WGS sequence"/>
</dbReference>
<dbReference type="AlphaFoldDB" id="A0A921JPV5"/>
<evidence type="ECO:0008006" key="4">
    <source>
        <dbReference type="Google" id="ProtNLM"/>
    </source>
</evidence>
<name>A0A921JPV5_LACJH</name>
<evidence type="ECO:0000313" key="2">
    <source>
        <dbReference type="EMBL" id="HJE50361.1"/>
    </source>
</evidence>
<protein>
    <recommendedName>
        <fullName evidence="4">Helix-turn-helix domain-containing protein</fullName>
    </recommendedName>
</protein>